<dbReference type="InterPro" id="IPR018247">
    <property type="entry name" value="EF_Hand_1_Ca_BS"/>
</dbReference>
<dbReference type="Gene3D" id="1.10.238.10">
    <property type="entry name" value="EF-hand"/>
    <property type="match status" value="1"/>
</dbReference>
<evidence type="ECO:0000313" key="4">
    <source>
        <dbReference type="Proteomes" id="UP000663833"/>
    </source>
</evidence>
<dbReference type="Proteomes" id="UP000663833">
    <property type="component" value="Unassembled WGS sequence"/>
</dbReference>
<evidence type="ECO:0000259" key="2">
    <source>
        <dbReference type="PROSITE" id="PS50222"/>
    </source>
</evidence>
<dbReference type="EMBL" id="CAJNYD010003456">
    <property type="protein sequence ID" value="CAF3511515.1"/>
    <property type="molecule type" value="Genomic_DNA"/>
</dbReference>
<comment type="caution">
    <text evidence="3">The sequence shown here is derived from an EMBL/GenBank/DDBJ whole genome shotgun (WGS) entry which is preliminary data.</text>
</comment>
<sequence length="165" mass="19340">MLLHLDLKFIMSDSSQLRVQEILHRKDDKITSVEYVYDEFLPKNKTRQHRVIIKRDEFEHIAAVNKKPWFTFENFTKITRPLLMADDAAEDIPEAFQLLDLDKSDKIDLNELAVFMPAIVPNSNPYMMLRYFQPADTNNDYGLNLDEFTTFIKKGVIRDLALGRS</sequence>
<feature type="domain" description="EF-hand" evidence="2">
    <location>
        <begin position="87"/>
        <end position="122"/>
    </location>
</feature>
<name>A0A818I0L7_9BILA</name>
<evidence type="ECO:0000313" key="3">
    <source>
        <dbReference type="EMBL" id="CAF3511515.1"/>
    </source>
</evidence>
<dbReference type="InterPro" id="IPR011992">
    <property type="entry name" value="EF-hand-dom_pair"/>
</dbReference>
<dbReference type="GO" id="GO:0005509">
    <property type="term" value="F:calcium ion binding"/>
    <property type="evidence" value="ECO:0007669"/>
    <property type="project" value="InterPro"/>
</dbReference>
<dbReference type="PROSITE" id="PS50222">
    <property type="entry name" value="EF_HAND_2"/>
    <property type="match status" value="1"/>
</dbReference>
<dbReference type="SMART" id="SM00054">
    <property type="entry name" value="EFh"/>
    <property type="match status" value="2"/>
</dbReference>
<protein>
    <recommendedName>
        <fullName evidence="2">EF-hand domain-containing protein</fullName>
    </recommendedName>
</protein>
<proteinExistence type="predicted"/>
<evidence type="ECO:0000256" key="1">
    <source>
        <dbReference type="ARBA" id="ARBA00022837"/>
    </source>
</evidence>
<organism evidence="3 4">
    <name type="scientific">Rotaria socialis</name>
    <dbReference type="NCBI Taxonomy" id="392032"/>
    <lineage>
        <taxon>Eukaryota</taxon>
        <taxon>Metazoa</taxon>
        <taxon>Spiralia</taxon>
        <taxon>Gnathifera</taxon>
        <taxon>Rotifera</taxon>
        <taxon>Eurotatoria</taxon>
        <taxon>Bdelloidea</taxon>
        <taxon>Philodinida</taxon>
        <taxon>Philodinidae</taxon>
        <taxon>Rotaria</taxon>
    </lineage>
</organism>
<dbReference type="PROSITE" id="PS00018">
    <property type="entry name" value="EF_HAND_1"/>
    <property type="match status" value="1"/>
</dbReference>
<dbReference type="SUPFAM" id="SSF47473">
    <property type="entry name" value="EF-hand"/>
    <property type="match status" value="1"/>
</dbReference>
<dbReference type="AlphaFoldDB" id="A0A818I0L7"/>
<keyword evidence="1" id="KW-0106">Calcium</keyword>
<dbReference type="InterPro" id="IPR002048">
    <property type="entry name" value="EF_hand_dom"/>
</dbReference>
<gene>
    <name evidence="3" type="ORF">LUA448_LOCUS25907</name>
</gene>
<accession>A0A818I0L7</accession>
<reference evidence="3" key="1">
    <citation type="submission" date="2021-02" db="EMBL/GenBank/DDBJ databases">
        <authorList>
            <person name="Nowell W R."/>
        </authorList>
    </citation>
    <scope>NUCLEOTIDE SEQUENCE</scope>
</reference>